<dbReference type="PATRIC" id="fig|28125.4.peg.1823"/>
<reference evidence="2 3" key="1">
    <citation type="submission" date="2016-02" db="EMBL/GenBank/DDBJ databases">
        <authorList>
            <person name="Wen L."/>
            <person name="He K."/>
            <person name="Yang H."/>
        </authorList>
    </citation>
    <scope>NUCLEOTIDE SEQUENCE [LARGE SCALE GENOMIC DNA]</scope>
    <source>
        <strain evidence="2 3">GED7880</strain>
    </source>
</reference>
<dbReference type="STRING" id="28125.HMPREF3202_01834"/>
<dbReference type="AlphaFoldDB" id="A0A137SSJ3"/>
<feature type="chain" id="PRO_5007480964" description="Fibrobacter succinogene major domain protein" evidence="1">
    <location>
        <begin position="20"/>
        <end position="747"/>
    </location>
</feature>
<dbReference type="EMBL" id="LTAG01000108">
    <property type="protein sequence ID" value="KXO15359.1"/>
    <property type="molecule type" value="Genomic_DNA"/>
</dbReference>
<evidence type="ECO:0008006" key="4">
    <source>
        <dbReference type="Google" id="ProtNLM"/>
    </source>
</evidence>
<comment type="caution">
    <text evidence="2">The sequence shown here is derived from an EMBL/GenBank/DDBJ whole genome shotgun (WGS) entry which is preliminary data.</text>
</comment>
<dbReference type="RefSeq" id="WP_155719897.1">
    <property type="nucleotide sequence ID" value="NZ_KQ965706.1"/>
</dbReference>
<dbReference type="PROSITE" id="PS51257">
    <property type="entry name" value="PROKAR_LIPOPROTEIN"/>
    <property type="match status" value="1"/>
</dbReference>
<gene>
    <name evidence="2" type="ORF">HMPREF3202_01834</name>
</gene>
<feature type="signal peptide" evidence="1">
    <location>
        <begin position="1"/>
        <end position="19"/>
    </location>
</feature>
<dbReference type="eggNOG" id="ENOG503438U">
    <property type="taxonomic scope" value="Bacteria"/>
</dbReference>
<proteinExistence type="predicted"/>
<sequence length="747" mass="82394">MKIKKILTLLLPTAFLLSACSNQDNIAGSDSQANDGAIEITFPGRTLAPITYAGTYPADVTEKALSNARVYVFSDNNGQPDKLLQTEVLTLTAGGDSEGGVKGKFYMRQDGVLHLLATANLSLTKKEIERLEGKTFKEVSKAFITQEAGKANFFPMCATAPVKVTIPDANSNSTRPKVSFILERLSARIDIENLTTAKNGEFVLTGARLRNNINQSYLVKGQTPELYCDDKLGSSALAIGPFVTNKGVSGDMKKMYMQLYTYENKENQLIVDVQGTYKGQKADFSIPFTGRKVKRNTRYIVQLRNADDISRMTFNIVEVKDWDEGGVSTLKPGTDAAMPTVTSIAATNDKGTAATAHHTANNAEANKVTSINVTTPEAYYLKVNVESPTVESRILLNKAEYPWISVSELGKANISGGKLQQTFLVKISKNVDLYDRSAVLEVQNAYAPNKVAPKLITLTQKAATTSLNPVAWIAKAYVTDLNTFGPVVTDDNFGQNNLAKRYQWGRNKTDLTGGEEKASMKATDARLWNSNKVFLGDNINMYNSDLVSVKSWKEAIAKSTNAPASYKGNNDGDPSPKGWHIPTYDEVMVITCLAWSFDGAATLFAGKVNGQNVKETVKFHGEKTPLAITSDYYSTEKNVFYALRFKGANNKYLTAFKYTYRYPGVIIQTRYLGEKGASVKVEDIANENYWDKDAGSDVIRYMIGDVWSGDKELGTKIGIVLTGYNVRLNLEMYYYQNRPSFILPFRN</sequence>
<organism evidence="2 3">
    <name type="scientific">Prevotella bivia</name>
    <dbReference type="NCBI Taxonomy" id="28125"/>
    <lineage>
        <taxon>Bacteria</taxon>
        <taxon>Pseudomonadati</taxon>
        <taxon>Bacteroidota</taxon>
        <taxon>Bacteroidia</taxon>
        <taxon>Bacteroidales</taxon>
        <taxon>Prevotellaceae</taxon>
        <taxon>Prevotella</taxon>
    </lineage>
</organism>
<protein>
    <recommendedName>
        <fullName evidence="4">Fibrobacter succinogene major domain protein</fullName>
    </recommendedName>
</protein>
<evidence type="ECO:0000313" key="3">
    <source>
        <dbReference type="Proteomes" id="UP000070093"/>
    </source>
</evidence>
<evidence type="ECO:0000256" key="1">
    <source>
        <dbReference type="SAM" id="SignalP"/>
    </source>
</evidence>
<keyword evidence="1" id="KW-0732">Signal</keyword>
<name>A0A137SSJ3_9BACT</name>
<dbReference type="Proteomes" id="UP000070093">
    <property type="component" value="Unassembled WGS sequence"/>
</dbReference>
<accession>A0A137SSJ3</accession>
<evidence type="ECO:0000313" key="2">
    <source>
        <dbReference type="EMBL" id="KXO15359.1"/>
    </source>
</evidence>